<feature type="non-terminal residue" evidence="1">
    <location>
        <position position="59"/>
    </location>
</feature>
<sequence>MSHPANEALADQCADKAIDELKKLGITEETVSKRVSYEELVETVCLYYYEYYMERDAWT</sequence>
<reference evidence="1" key="1">
    <citation type="submission" date="2018-05" db="EMBL/GenBank/DDBJ databases">
        <authorList>
            <person name="Lanie J.A."/>
            <person name="Ng W.-L."/>
            <person name="Kazmierczak K.M."/>
            <person name="Andrzejewski T.M."/>
            <person name="Davidsen T.M."/>
            <person name="Wayne K.J."/>
            <person name="Tettelin H."/>
            <person name="Glass J.I."/>
            <person name="Rusch D."/>
            <person name="Podicherti R."/>
            <person name="Tsui H.-C.T."/>
            <person name="Winkler M.E."/>
        </authorList>
    </citation>
    <scope>NUCLEOTIDE SEQUENCE</scope>
</reference>
<evidence type="ECO:0000313" key="1">
    <source>
        <dbReference type="EMBL" id="SVD87173.1"/>
    </source>
</evidence>
<name>A0A382YVE6_9ZZZZ</name>
<protein>
    <submittedName>
        <fullName evidence="1">Uncharacterized protein</fullName>
    </submittedName>
</protein>
<accession>A0A382YVE6</accession>
<organism evidence="1">
    <name type="scientific">marine metagenome</name>
    <dbReference type="NCBI Taxonomy" id="408172"/>
    <lineage>
        <taxon>unclassified sequences</taxon>
        <taxon>metagenomes</taxon>
        <taxon>ecological metagenomes</taxon>
    </lineage>
</organism>
<gene>
    <name evidence="1" type="ORF">METZ01_LOCUS440027</name>
</gene>
<proteinExistence type="predicted"/>
<dbReference type="AlphaFoldDB" id="A0A382YVE6"/>
<dbReference type="EMBL" id="UINC01178813">
    <property type="protein sequence ID" value="SVD87173.1"/>
    <property type="molecule type" value="Genomic_DNA"/>
</dbReference>